<evidence type="ECO:0000256" key="1">
    <source>
        <dbReference type="ARBA" id="ARBA00001966"/>
    </source>
</evidence>
<accession>A0A1U9ZY32</accession>
<proteinExistence type="predicted"/>
<dbReference type="Gene3D" id="3.20.20.70">
    <property type="entry name" value="Aldolase class I"/>
    <property type="match status" value="1"/>
</dbReference>
<sequence length="212" mass="23314">MSASVVMVADTHPACEVLGPGVRYCVWVQGCPLRCGGCVSPEWIPFEGGTAVPVADLADEIVRTAADGLTLSGGEPFAQAQALAELVTRVRARRDLSVMSYSGHTLEWLRRHGDEHQRRLLSLLDLLVDGPYVAGRHAALRWRGSANQRLHRLTDRHRDLPGPDESAGLRIEITPDRRVHWLGVPPVPGFGPAFSRAFSRVFSERPAEGRRE</sequence>
<name>A0A1U9ZY32_9ACTN</name>
<dbReference type="Proteomes" id="UP000190797">
    <property type="component" value="Chromosome"/>
</dbReference>
<dbReference type="EMBL" id="CP017717">
    <property type="protein sequence ID" value="AQZ62863.1"/>
    <property type="molecule type" value="Genomic_DNA"/>
</dbReference>
<dbReference type="InterPro" id="IPR034457">
    <property type="entry name" value="Organic_radical-activating"/>
</dbReference>
<dbReference type="SFLD" id="SFLDF00299">
    <property type="entry name" value="anaerobic_ribonucleoside-triph"/>
    <property type="match status" value="1"/>
</dbReference>
<dbReference type="Pfam" id="PF13353">
    <property type="entry name" value="Fer4_12"/>
    <property type="match status" value="1"/>
</dbReference>
<dbReference type="SFLD" id="SFLDS00029">
    <property type="entry name" value="Radical_SAM"/>
    <property type="match status" value="1"/>
</dbReference>
<dbReference type="GO" id="GO:0051539">
    <property type="term" value="F:4 iron, 4 sulfur cluster binding"/>
    <property type="evidence" value="ECO:0007669"/>
    <property type="project" value="UniProtKB-KW"/>
</dbReference>
<dbReference type="GO" id="GO:0004748">
    <property type="term" value="F:ribonucleoside-diphosphate reductase activity, thioredoxin disulfide as acceptor"/>
    <property type="evidence" value="ECO:0007669"/>
    <property type="project" value="TreeGrafter"/>
</dbReference>
<keyword evidence="5" id="KW-0408">Iron</keyword>
<dbReference type="SUPFAM" id="SSF102114">
    <property type="entry name" value="Radical SAM enzymes"/>
    <property type="match status" value="1"/>
</dbReference>
<dbReference type="SFLD" id="SFLDG01066">
    <property type="entry name" value="organic_radical-activating_enz"/>
    <property type="match status" value="1"/>
</dbReference>
<dbReference type="GO" id="GO:0043365">
    <property type="term" value="F:[formate-C-acetyltransferase]-activating enzyme activity"/>
    <property type="evidence" value="ECO:0007669"/>
    <property type="project" value="InterPro"/>
</dbReference>
<evidence type="ECO:0000256" key="5">
    <source>
        <dbReference type="ARBA" id="ARBA00023004"/>
    </source>
</evidence>
<keyword evidence="3" id="KW-0949">S-adenosyl-L-methionine</keyword>
<dbReference type="PANTHER" id="PTHR30352:SF2">
    <property type="entry name" value="ANAEROBIC RIBONUCLEOSIDE-TRIPHOSPHATE REDUCTASE-ACTIVATING PROTEIN"/>
    <property type="match status" value="1"/>
</dbReference>
<gene>
    <name evidence="7" type="ORF">BKM31_16605</name>
</gene>
<protein>
    <submittedName>
        <fullName evidence="7">Uncharacterized protein</fullName>
    </submittedName>
</protein>
<dbReference type="SFLD" id="SFLDG01063">
    <property type="entry name" value="activating_enzymes__group_1"/>
    <property type="match status" value="1"/>
</dbReference>
<reference evidence="8" key="1">
    <citation type="journal article" date="2017" name="Med. Chem. Commun.">
        <title>Nonomuraea sp. ATCC 55076 harbours the largest actinomycete chromosome to date and the kistamicin biosynthetic gene cluster.</title>
        <authorList>
            <person name="Nazari B."/>
            <person name="Forneris C.C."/>
            <person name="Gibson M.I."/>
            <person name="Moon K."/>
            <person name="Schramma K.R."/>
            <person name="Seyedsayamdost M.R."/>
        </authorList>
    </citation>
    <scope>NUCLEOTIDE SEQUENCE [LARGE SCALE GENOMIC DNA]</scope>
    <source>
        <strain evidence="8">ATCC 55076</strain>
    </source>
</reference>
<dbReference type="InterPro" id="IPR012837">
    <property type="entry name" value="NrdG"/>
</dbReference>
<evidence type="ECO:0000256" key="3">
    <source>
        <dbReference type="ARBA" id="ARBA00022691"/>
    </source>
</evidence>
<evidence type="ECO:0000256" key="2">
    <source>
        <dbReference type="ARBA" id="ARBA00022485"/>
    </source>
</evidence>
<organism evidence="7 8">
    <name type="scientific">[Actinomadura] parvosata subsp. kistnae</name>
    <dbReference type="NCBI Taxonomy" id="1909395"/>
    <lineage>
        <taxon>Bacteria</taxon>
        <taxon>Bacillati</taxon>
        <taxon>Actinomycetota</taxon>
        <taxon>Actinomycetes</taxon>
        <taxon>Streptosporangiales</taxon>
        <taxon>Streptosporangiaceae</taxon>
        <taxon>Nonomuraea</taxon>
    </lineage>
</organism>
<dbReference type="RefSeq" id="WP_222108021.1">
    <property type="nucleotide sequence ID" value="NZ_CP017717.1"/>
</dbReference>
<evidence type="ECO:0000256" key="4">
    <source>
        <dbReference type="ARBA" id="ARBA00022723"/>
    </source>
</evidence>
<evidence type="ECO:0000256" key="6">
    <source>
        <dbReference type="ARBA" id="ARBA00023014"/>
    </source>
</evidence>
<keyword evidence="8" id="KW-1185">Reference proteome</keyword>
<evidence type="ECO:0000313" key="8">
    <source>
        <dbReference type="Proteomes" id="UP000190797"/>
    </source>
</evidence>
<dbReference type="KEGG" id="noa:BKM31_16605"/>
<dbReference type="InterPro" id="IPR007197">
    <property type="entry name" value="rSAM"/>
</dbReference>
<comment type="cofactor">
    <cofactor evidence="1">
        <name>[4Fe-4S] cluster</name>
        <dbReference type="ChEBI" id="CHEBI:49883"/>
    </cofactor>
</comment>
<keyword evidence="2" id="KW-0004">4Fe-4S</keyword>
<dbReference type="STRING" id="1909395.BKM31_16605"/>
<keyword evidence="4" id="KW-0479">Metal-binding</keyword>
<dbReference type="AlphaFoldDB" id="A0A1U9ZY32"/>
<evidence type="ECO:0000313" key="7">
    <source>
        <dbReference type="EMBL" id="AQZ62863.1"/>
    </source>
</evidence>
<dbReference type="InterPro" id="IPR013785">
    <property type="entry name" value="Aldolase_TIM"/>
</dbReference>
<dbReference type="InterPro" id="IPR058240">
    <property type="entry name" value="rSAM_sf"/>
</dbReference>
<keyword evidence="6" id="KW-0411">Iron-sulfur</keyword>
<dbReference type="GO" id="GO:0046872">
    <property type="term" value="F:metal ion binding"/>
    <property type="evidence" value="ECO:0007669"/>
    <property type="project" value="UniProtKB-KW"/>
</dbReference>
<dbReference type="PANTHER" id="PTHR30352">
    <property type="entry name" value="PYRUVATE FORMATE-LYASE-ACTIVATING ENZYME"/>
    <property type="match status" value="1"/>
</dbReference>